<evidence type="ECO:0008006" key="4">
    <source>
        <dbReference type="Google" id="ProtNLM"/>
    </source>
</evidence>
<organism evidence="2 3">
    <name type="scientific">Dyadobacter luteus</name>
    <dbReference type="NCBI Taxonomy" id="2259619"/>
    <lineage>
        <taxon>Bacteria</taxon>
        <taxon>Pseudomonadati</taxon>
        <taxon>Bacteroidota</taxon>
        <taxon>Cytophagia</taxon>
        <taxon>Cytophagales</taxon>
        <taxon>Spirosomataceae</taxon>
        <taxon>Dyadobacter</taxon>
    </lineage>
</organism>
<dbReference type="EMBL" id="QNUL01000004">
    <property type="protein sequence ID" value="REA62711.1"/>
    <property type="molecule type" value="Genomic_DNA"/>
</dbReference>
<protein>
    <recommendedName>
        <fullName evidence="4">DUF4890 domain-containing protein</fullName>
    </recommendedName>
</protein>
<proteinExistence type="predicted"/>
<evidence type="ECO:0000313" key="3">
    <source>
        <dbReference type="Proteomes" id="UP000256373"/>
    </source>
</evidence>
<evidence type="ECO:0000313" key="2">
    <source>
        <dbReference type="EMBL" id="REA62711.1"/>
    </source>
</evidence>
<reference evidence="2 3" key="1">
    <citation type="submission" date="2018-07" db="EMBL/GenBank/DDBJ databases">
        <title>Dyadobacter roseus sp. nov., isolated from rose rhizosphere soil.</title>
        <authorList>
            <person name="Chen L."/>
        </authorList>
    </citation>
    <scope>NUCLEOTIDE SEQUENCE [LARGE SCALE GENOMIC DNA]</scope>
    <source>
        <strain evidence="2 3">RS19</strain>
    </source>
</reference>
<feature type="region of interest" description="Disordered" evidence="1">
    <location>
        <begin position="94"/>
        <end position="117"/>
    </location>
</feature>
<evidence type="ECO:0000256" key="1">
    <source>
        <dbReference type="SAM" id="MobiDB-lite"/>
    </source>
</evidence>
<dbReference type="AlphaFoldDB" id="A0A3D8YDX7"/>
<comment type="caution">
    <text evidence="2">The sequence shown here is derived from an EMBL/GenBank/DDBJ whole genome shotgun (WGS) entry which is preliminary data.</text>
</comment>
<gene>
    <name evidence="2" type="ORF">DSL64_07245</name>
</gene>
<feature type="compositionally biased region" description="Basic and acidic residues" evidence="1">
    <location>
        <begin position="99"/>
        <end position="117"/>
    </location>
</feature>
<accession>A0A3D8YDX7</accession>
<name>A0A3D8YDX7_9BACT</name>
<dbReference type="RefSeq" id="WP_115830008.1">
    <property type="nucleotide sequence ID" value="NZ_QNUL01000004.1"/>
</dbReference>
<sequence>MKKVLIATVLTFAGLTSYAQRPNDNRTPEQRAEAQTKSLTESLKLNDDQQKQIYTLNLERVKQMTEMRESGTPDREKMRASMEAYNTAVNKVLTPEQQEVYKKEMEQRRSGERRRND</sequence>
<dbReference type="Proteomes" id="UP000256373">
    <property type="component" value="Unassembled WGS sequence"/>
</dbReference>
<keyword evidence="3" id="KW-1185">Reference proteome</keyword>
<dbReference type="OrthoDB" id="956918at2"/>